<evidence type="ECO:0000259" key="1">
    <source>
        <dbReference type="Pfam" id="PF00646"/>
    </source>
</evidence>
<organism evidence="2 3">
    <name type="scientific">Eragrostis curvula</name>
    <name type="common">weeping love grass</name>
    <dbReference type="NCBI Taxonomy" id="38414"/>
    <lineage>
        <taxon>Eukaryota</taxon>
        <taxon>Viridiplantae</taxon>
        <taxon>Streptophyta</taxon>
        <taxon>Embryophyta</taxon>
        <taxon>Tracheophyta</taxon>
        <taxon>Spermatophyta</taxon>
        <taxon>Magnoliopsida</taxon>
        <taxon>Liliopsida</taxon>
        <taxon>Poales</taxon>
        <taxon>Poaceae</taxon>
        <taxon>PACMAD clade</taxon>
        <taxon>Chloridoideae</taxon>
        <taxon>Eragrostideae</taxon>
        <taxon>Eragrostidinae</taxon>
        <taxon>Eragrostis</taxon>
    </lineage>
</organism>
<keyword evidence="3" id="KW-1185">Reference proteome</keyword>
<dbReference type="OrthoDB" id="1939605at2759"/>
<feature type="domain" description="F-box" evidence="1">
    <location>
        <begin position="14"/>
        <end position="48"/>
    </location>
</feature>
<comment type="caution">
    <text evidence="2">The sequence shown here is derived from an EMBL/GenBank/DDBJ whole genome shotgun (WGS) entry which is preliminary data.</text>
</comment>
<dbReference type="CDD" id="cd22157">
    <property type="entry name" value="F-box_AtFBW1-like"/>
    <property type="match status" value="1"/>
</dbReference>
<gene>
    <name evidence="2" type="ORF">EJB05_08918</name>
</gene>
<dbReference type="PANTHER" id="PTHR35546">
    <property type="entry name" value="F-BOX PROTEIN INTERACTION DOMAIN PROTEIN-RELATED"/>
    <property type="match status" value="1"/>
</dbReference>
<accession>A0A5J9W3J0</accession>
<name>A0A5J9W3J0_9POAL</name>
<dbReference type="Gramene" id="TVU42507">
    <property type="protein sequence ID" value="TVU42507"/>
    <property type="gene ID" value="EJB05_08918"/>
</dbReference>
<proteinExistence type="predicted"/>
<dbReference type="InterPro" id="IPR001810">
    <property type="entry name" value="F-box_dom"/>
</dbReference>
<dbReference type="InterPro" id="IPR036047">
    <property type="entry name" value="F-box-like_dom_sf"/>
</dbReference>
<dbReference type="InterPro" id="IPR055290">
    <property type="entry name" value="At3g26010-like"/>
</dbReference>
<dbReference type="AlphaFoldDB" id="A0A5J9W3J0"/>
<sequence length="131" mass="14289">MDAPKRSKAAAAGFPDDPFVEILSRIPAKPLFCFKCVSKAWCDLIASRLHGNKSPQTLEGFFFGSGGGDDNFGSFASLSGRPAPFVDPSFSFLKKIPGIKGLVLWSSHNGLHLFGHLRPRKTISAKFHRNI</sequence>
<dbReference type="SUPFAM" id="SSF81383">
    <property type="entry name" value="F-box domain"/>
    <property type="match status" value="1"/>
</dbReference>
<dbReference type="Proteomes" id="UP000324897">
    <property type="component" value="Unassembled WGS sequence"/>
</dbReference>
<reference evidence="2 3" key="1">
    <citation type="journal article" date="2019" name="Sci. Rep.">
        <title>A high-quality genome of Eragrostis curvula grass provides insights into Poaceae evolution and supports new strategies to enhance forage quality.</title>
        <authorList>
            <person name="Carballo J."/>
            <person name="Santos B.A.C.M."/>
            <person name="Zappacosta D."/>
            <person name="Garbus I."/>
            <person name="Selva J.P."/>
            <person name="Gallo C.A."/>
            <person name="Diaz A."/>
            <person name="Albertini E."/>
            <person name="Caccamo M."/>
            <person name="Echenique V."/>
        </authorList>
    </citation>
    <scope>NUCLEOTIDE SEQUENCE [LARGE SCALE GENOMIC DNA]</scope>
    <source>
        <strain evidence="3">cv. Victoria</strain>
        <tissue evidence="2">Leaf</tissue>
    </source>
</reference>
<dbReference type="PANTHER" id="PTHR35546:SF28">
    <property type="entry name" value="F-BOX DOMAIN-CONTAINING PROTEIN"/>
    <property type="match status" value="1"/>
</dbReference>
<evidence type="ECO:0000313" key="2">
    <source>
        <dbReference type="EMBL" id="TVU42507.1"/>
    </source>
</evidence>
<protein>
    <recommendedName>
        <fullName evidence="1">F-box domain-containing protein</fullName>
    </recommendedName>
</protein>
<dbReference type="Pfam" id="PF00646">
    <property type="entry name" value="F-box"/>
    <property type="match status" value="1"/>
</dbReference>
<dbReference type="EMBL" id="RWGY01000005">
    <property type="protein sequence ID" value="TVU42507.1"/>
    <property type="molecule type" value="Genomic_DNA"/>
</dbReference>
<evidence type="ECO:0000313" key="3">
    <source>
        <dbReference type="Proteomes" id="UP000324897"/>
    </source>
</evidence>
<feature type="non-terminal residue" evidence="2">
    <location>
        <position position="1"/>
    </location>
</feature>